<protein>
    <submittedName>
        <fullName evidence="2">Uncharacterized protein</fullName>
    </submittedName>
</protein>
<feature type="region of interest" description="Disordered" evidence="1">
    <location>
        <begin position="550"/>
        <end position="645"/>
    </location>
</feature>
<evidence type="ECO:0000313" key="3">
    <source>
        <dbReference type="Proteomes" id="UP001178507"/>
    </source>
</evidence>
<evidence type="ECO:0000256" key="1">
    <source>
        <dbReference type="SAM" id="MobiDB-lite"/>
    </source>
</evidence>
<evidence type="ECO:0000313" key="2">
    <source>
        <dbReference type="EMBL" id="CAJ1392417.1"/>
    </source>
</evidence>
<dbReference type="EMBL" id="CAUJNA010002335">
    <property type="protein sequence ID" value="CAJ1392417.1"/>
    <property type="molecule type" value="Genomic_DNA"/>
</dbReference>
<reference evidence="2" key="1">
    <citation type="submission" date="2023-08" db="EMBL/GenBank/DDBJ databases">
        <authorList>
            <person name="Chen Y."/>
            <person name="Shah S."/>
            <person name="Dougan E. K."/>
            <person name="Thang M."/>
            <person name="Chan C."/>
        </authorList>
    </citation>
    <scope>NUCLEOTIDE SEQUENCE</scope>
</reference>
<dbReference type="Proteomes" id="UP001178507">
    <property type="component" value="Unassembled WGS sequence"/>
</dbReference>
<gene>
    <name evidence="2" type="ORF">EVOR1521_LOCUS17512</name>
</gene>
<sequence length="842" mass="90544">MGSGGSTLDVRKRIDELEKHCAGKKIGSGKDELDDILQCSKELVNIMDEVASASSPDLALIDRLGSLSEIIFCNLDSRICVQLLQLEDAADVRKTLAEIAQNIDKVRATPVADRLEAKWQETEKAQLVQHVKEIAEIVKGTSELTKLIEALVSINTKLEALPGAVPKDVAEKALAQCAGFSSAKLQKGFPGLLQKEGLPILEQLQAPAACFDAHGARLAACAEATWEPLAPQLVRLTAQVSSHMVKLQMQQAVAELAQDNFDAAIAALQTLQNWWPHSEGSDDRPGLQESIAKVFALAEERVLAAGDLPEVAGQLDAMGASLGLDPKLAEHLAARSVAAPLGCFEEELKKDDKNLQTLTSAAQELAAVAEKIPAEETDRVQSLLTSLEEHLLQKCQEVLKSPDLAQVLQAAQGYDEARPKMTPPLPEATALLPRVQEQVGMSSLQQAKEELAKDHGLNPAWVLECVKRVDLSVLPEEAATSLREISAKTCERMTESFREALAEGQEAKTKGLRSFAESFDTAVSKASESKGSDSFERDEIQRKLKEIEAEKTAAHAPEDEAPAEEETPAADEETPAADETPAAEEETPATEEETPAAEDETPAAEEETPAAEEEAPAAEEETPVAEDETPAAEDEVPSEAASKVAEMEQMLEQESGMNPNVILKNLTDLAALWPLPPLLGRLGAVLTKLQGRMASACASASAEDQEAKLKALLAFAHKVHELQQSMDSCAPQFLFAVCSAGADQDLKDAETELAKESGMNPMLVLKNIRNLKLYWQALGSDAESLHTRLGAMCDLMRSRITASYEQNEEKRPNLLKFSAAFDAAITGLEGAGEPNLAAKLSG</sequence>
<comment type="caution">
    <text evidence="2">The sequence shown here is derived from an EMBL/GenBank/DDBJ whole genome shotgun (WGS) entry which is preliminary data.</text>
</comment>
<accession>A0AA36IT66</accession>
<name>A0AA36IT66_9DINO</name>
<dbReference type="AlphaFoldDB" id="A0AA36IT66"/>
<feature type="compositionally biased region" description="Acidic residues" evidence="1">
    <location>
        <begin position="559"/>
        <end position="637"/>
    </location>
</feature>
<keyword evidence="3" id="KW-1185">Reference proteome</keyword>
<organism evidence="2 3">
    <name type="scientific">Effrenium voratum</name>
    <dbReference type="NCBI Taxonomy" id="2562239"/>
    <lineage>
        <taxon>Eukaryota</taxon>
        <taxon>Sar</taxon>
        <taxon>Alveolata</taxon>
        <taxon>Dinophyceae</taxon>
        <taxon>Suessiales</taxon>
        <taxon>Symbiodiniaceae</taxon>
        <taxon>Effrenium</taxon>
    </lineage>
</organism>
<proteinExistence type="predicted"/>